<reference evidence="3" key="2">
    <citation type="submission" date="2017-12" db="EMBL/GenBank/DDBJ databases">
        <title>Genome sequence of the Bar-tailed Godwit (Limosa lapponica baueri).</title>
        <authorList>
            <person name="Lima N.C.B."/>
            <person name="Parody-Merino A.M."/>
            <person name="Battley P.F."/>
            <person name="Fidler A.E."/>
            <person name="Prosdocimi F."/>
        </authorList>
    </citation>
    <scope>NUCLEOTIDE SEQUENCE [LARGE SCALE GENOMIC DNA]</scope>
</reference>
<dbReference type="AlphaFoldDB" id="A0A2I0U826"/>
<keyword evidence="2" id="KW-0548">Nucleotidyltransferase</keyword>
<organism evidence="2 3">
    <name type="scientific">Limosa lapponica baueri</name>
    <dbReference type="NCBI Taxonomy" id="1758121"/>
    <lineage>
        <taxon>Eukaryota</taxon>
        <taxon>Metazoa</taxon>
        <taxon>Chordata</taxon>
        <taxon>Craniata</taxon>
        <taxon>Vertebrata</taxon>
        <taxon>Euteleostomi</taxon>
        <taxon>Archelosauria</taxon>
        <taxon>Archosauria</taxon>
        <taxon>Dinosauria</taxon>
        <taxon>Saurischia</taxon>
        <taxon>Theropoda</taxon>
        <taxon>Coelurosauria</taxon>
        <taxon>Aves</taxon>
        <taxon>Neognathae</taxon>
        <taxon>Neoaves</taxon>
        <taxon>Charadriiformes</taxon>
        <taxon>Scolopacidae</taxon>
        <taxon>Limosa</taxon>
    </lineage>
</organism>
<dbReference type="EMBL" id="KZ506017">
    <property type="protein sequence ID" value="PKU42234.1"/>
    <property type="molecule type" value="Genomic_DNA"/>
</dbReference>
<sequence>MVVISDTKSSWREGITGVPQGLILGPILINIFVSGLGEGTESILSKFVDDAKLGNWEDWLMHWMVLLPFGGTFNSLEKCAQRNLKKFSKGQSQVLLLGRSNLMHQYRVGAEWLESSLAEKALRILANSKLTMSQQRVLAAKKATASWAALGEKQALEDLINVQEYLARDAHNMESDSSQWYPVTGQEAMGTN</sequence>
<name>A0A2I0U826_LIMLA</name>
<keyword evidence="1" id="KW-1133">Transmembrane helix</keyword>
<proteinExistence type="predicted"/>
<accession>A0A2I0U826</accession>
<feature type="transmembrane region" description="Helical" evidence="1">
    <location>
        <begin position="21"/>
        <end position="39"/>
    </location>
</feature>
<gene>
    <name evidence="2" type="ORF">llap_7464</name>
</gene>
<dbReference type="Proteomes" id="UP000233556">
    <property type="component" value="Unassembled WGS sequence"/>
</dbReference>
<keyword evidence="2" id="KW-0808">Transferase</keyword>
<dbReference type="GO" id="GO:0003964">
    <property type="term" value="F:RNA-directed DNA polymerase activity"/>
    <property type="evidence" value="ECO:0007669"/>
    <property type="project" value="UniProtKB-KW"/>
</dbReference>
<protein>
    <submittedName>
        <fullName evidence="2">Rna-directed dna polymerase from mobile element jockey-like</fullName>
    </submittedName>
</protein>
<reference evidence="3" key="1">
    <citation type="submission" date="2017-11" db="EMBL/GenBank/DDBJ databases">
        <authorList>
            <person name="Lima N.C."/>
            <person name="Parody-Merino A.M."/>
            <person name="Battley P.F."/>
            <person name="Fidler A.E."/>
            <person name="Prosdocimi F."/>
        </authorList>
    </citation>
    <scope>NUCLEOTIDE SEQUENCE [LARGE SCALE GENOMIC DNA]</scope>
</reference>
<keyword evidence="1" id="KW-0472">Membrane</keyword>
<dbReference type="PANTHER" id="PTHR33332">
    <property type="entry name" value="REVERSE TRANSCRIPTASE DOMAIN-CONTAINING PROTEIN"/>
    <property type="match status" value="1"/>
</dbReference>
<keyword evidence="2" id="KW-0695">RNA-directed DNA polymerase</keyword>
<evidence type="ECO:0000313" key="3">
    <source>
        <dbReference type="Proteomes" id="UP000233556"/>
    </source>
</evidence>
<keyword evidence="1" id="KW-0812">Transmembrane</keyword>
<dbReference type="OrthoDB" id="419189at2759"/>
<evidence type="ECO:0000313" key="2">
    <source>
        <dbReference type="EMBL" id="PKU42234.1"/>
    </source>
</evidence>
<evidence type="ECO:0000256" key="1">
    <source>
        <dbReference type="SAM" id="Phobius"/>
    </source>
</evidence>
<keyword evidence="3" id="KW-1185">Reference proteome</keyword>